<keyword evidence="2" id="KW-1185">Reference proteome</keyword>
<protein>
    <submittedName>
        <fullName evidence="1">Uncharacterized protein</fullName>
    </submittedName>
</protein>
<name>A0A1H4FP98_9BACT</name>
<proteinExistence type="predicted"/>
<organism evidence="1 2">
    <name type="scientific">Chitinophaga terrae</name>
    <name type="common">ex Kim and Jung 2007</name>
    <dbReference type="NCBI Taxonomy" id="408074"/>
    <lineage>
        <taxon>Bacteria</taxon>
        <taxon>Pseudomonadati</taxon>
        <taxon>Bacteroidota</taxon>
        <taxon>Chitinophagia</taxon>
        <taxon>Chitinophagales</taxon>
        <taxon>Chitinophagaceae</taxon>
        <taxon>Chitinophaga</taxon>
    </lineage>
</organism>
<dbReference type="AlphaFoldDB" id="A0A1H4FP98"/>
<dbReference type="STRING" id="408074.SAMN05660909_04581"/>
<accession>A0A1H4FP98</accession>
<dbReference type="EMBL" id="FNRL01000027">
    <property type="protein sequence ID" value="SEA99203.1"/>
    <property type="molecule type" value="Genomic_DNA"/>
</dbReference>
<reference evidence="2" key="1">
    <citation type="submission" date="2016-10" db="EMBL/GenBank/DDBJ databases">
        <authorList>
            <person name="Varghese N."/>
            <person name="Submissions S."/>
        </authorList>
    </citation>
    <scope>NUCLEOTIDE SEQUENCE [LARGE SCALE GENOMIC DNA]</scope>
    <source>
        <strain evidence="2">DSM 23920</strain>
    </source>
</reference>
<dbReference type="Proteomes" id="UP000199656">
    <property type="component" value="Unassembled WGS sequence"/>
</dbReference>
<evidence type="ECO:0000313" key="1">
    <source>
        <dbReference type="EMBL" id="SEA99203.1"/>
    </source>
</evidence>
<gene>
    <name evidence="1" type="ORF">SAMN05660909_04581</name>
</gene>
<evidence type="ECO:0000313" key="2">
    <source>
        <dbReference type="Proteomes" id="UP000199656"/>
    </source>
</evidence>
<sequence length="70" mass="8392">MMTDFILSERLLPEEEVIRLQQNTPTDIIRNQKVCRNAQKYLSWYDFLELFTEEDGLEDVGHHCNTCRMI</sequence>
<dbReference type="OrthoDB" id="9774475at2"/>
<dbReference type="RefSeq" id="WP_139170356.1">
    <property type="nucleotide sequence ID" value="NZ_BKAT01000047.1"/>
</dbReference>